<dbReference type="EMBL" id="JAWXVI010000015">
    <property type="protein sequence ID" value="MDX6191996.1"/>
    <property type="molecule type" value="Genomic_DNA"/>
</dbReference>
<protein>
    <submittedName>
        <fullName evidence="2">YceI family protein</fullName>
    </submittedName>
</protein>
<dbReference type="RefSeq" id="WP_230004861.1">
    <property type="nucleotide sequence ID" value="NZ_CP087134.1"/>
</dbReference>
<evidence type="ECO:0000313" key="2">
    <source>
        <dbReference type="EMBL" id="MDX6191996.1"/>
    </source>
</evidence>
<gene>
    <name evidence="2" type="ORF">SGQ83_21810</name>
</gene>
<feature type="domain" description="Lipid/polyisoprenoid-binding YceI-like" evidence="1">
    <location>
        <begin position="69"/>
        <end position="189"/>
    </location>
</feature>
<evidence type="ECO:0000259" key="1">
    <source>
        <dbReference type="Pfam" id="PF04264"/>
    </source>
</evidence>
<dbReference type="InterPro" id="IPR007372">
    <property type="entry name" value="Lipid/polyisoprenoid-bd_YceI"/>
</dbReference>
<name>A0ABU4RI96_9FLAO</name>
<dbReference type="Gene3D" id="2.40.128.110">
    <property type="entry name" value="Lipid/polyisoprenoid-binding, YceI-like"/>
    <property type="match status" value="1"/>
</dbReference>
<dbReference type="Proteomes" id="UP001273350">
    <property type="component" value="Unassembled WGS sequence"/>
</dbReference>
<keyword evidence="3" id="KW-1185">Reference proteome</keyword>
<dbReference type="Pfam" id="PF04264">
    <property type="entry name" value="YceI"/>
    <property type="match status" value="1"/>
</dbReference>
<comment type="caution">
    <text evidence="2">The sequence shown here is derived from an EMBL/GenBank/DDBJ whole genome shotgun (WGS) entry which is preliminary data.</text>
</comment>
<sequence>MESGWIIRTIIQNKNMKKIIIMPMILASFIVFSQEKIVTKSAVITLEASIPSFQPVAGTNSSVTFVLNPVTGEVASLALLKGFQFEMALMEEHFNENYMETDKYPKAIFRGQIEGFDIKSLTEDYKDYIIRGKLELHGKSKDIKAIAKITKTGPRITIISDFAVNASDFSIPIPALIKYKLDDRVKVQIIAVLK</sequence>
<proteinExistence type="predicted"/>
<accession>A0ABU4RI96</accession>
<evidence type="ECO:0000313" key="3">
    <source>
        <dbReference type="Proteomes" id="UP001273350"/>
    </source>
</evidence>
<reference evidence="2 3" key="1">
    <citation type="submission" date="2023-11" db="EMBL/GenBank/DDBJ databases">
        <title>Unpublished Manusciprt.</title>
        <authorList>
            <person name="Saticioglu I.B."/>
            <person name="Ay H."/>
            <person name="Ajmi N."/>
            <person name="Altun S."/>
            <person name="Duman M."/>
        </authorList>
    </citation>
    <scope>NUCLEOTIDE SEQUENCE [LARGE SCALE GENOMIC DNA]</scope>
    <source>
        <strain evidence="2 3">Fl-318</strain>
    </source>
</reference>
<dbReference type="InterPro" id="IPR036761">
    <property type="entry name" value="TTHA0802/YceI-like_sf"/>
</dbReference>
<dbReference type="SUPFAM" id="SSF101874">
    <property type="entry name" value="YceI-like"/>
    <property type="match status" value="1"/>
</dbReference>
<organism evidence="2 3">
    <name type="scientific">Flavobacterium cupriresistens</name>
    <dbReference type="NCBI Taxonomy" id="2893885"/>
    <lineage>
        <taxon>Bacteria</taxon>
        <taxon>Pseudomonadati</taxon>
        <taxon>Bacteroidota</taxon>
        <taxon>Flavobacteriia</taxon>
        <taxon>Flavobacteriales</taxon>
        <taxon>Flavobacteriaceae</taxon>
        <taxon>Flavobacterium</taxon>
    </lineage>
</organism>